<proteinExistence type="predicted"/>
<keyword evidence="2" id="KW-1185">Reference proteome</keyword>
<evidence type="ECO:0000313" key="2">
    <source>
        <dbReference type="Proteomes" id="UP001143856"/>
    </source>
</evidence>
<reference evidence="1" key="1">
    <citation type="submission" date="2022-10" db="EMBL/GenBank/DDBJ databases">
        <title>Genome Sequence of Xylaria curta.</title>
        <authorList>
            <person name="Buettner E."/>
        </authorList>
    </citation>
    <scope>NUCLEOTIDE SEQUENCE</scope>
    <source>
        <strain evidence="1">Babe10</strain>
    </source>
</reference>
<protein>
    <submittedName>
        <fullName evidence="1">Uncharacterized protein</fullName>
    </submittedName>
</protein>
<name>A0ACC1PCE2_9PEZI</name>
<sequence>MHEIIRLQKSDGSWVWDQRLLNILGTSIASEKRDAIVATALAIAFLQNRMAHEAASWELIVEKARSWLSQQPGVDAEKEITSLAKANLVPGSAAGLITEGFRPTTKLNVRFGEKVVELGTFLRAGECKQAPTIAFVSEADAPENASYSFILTDPDAPTPDDPKFAFWRHWVLSGLRPSGVDAATTSSELTAYLGPGPKDDSKPHRYLFLLYREPEGLNLSKDDVGGEEFVQRRSFKPAEFVERHSLRLVGVNWMAGIRSTDDNEHDEHRRRHIGEGIKETLSRIMMLVQPDFITRDTKESARKTAKERDRRDAETALLYAIVLTDLEDSIWRRTATRKLTTEQARRHAAGVHVIESHILGLLMDYEKKCRRMW</sequence>
<accession>A0ACC1PCE2</accession>
<comment type="caution">
    <text evidence="1">The sequence shown here is derived from an EMBL/GenBank/DDBJ whole genome shotgun (WGS) entry which is preliminary data.</text>
</comment>
<gene>
    <name evidence="1" type="ORF">NUW58_g3247</name>
</gene>
<evidence type="ECO:0000313" key="1">
    <source>
        <dbReference type="EMBL" id="KAJ2989871.1"/>
    </source>
</evidence>
<dbReference type="EMBL" id="JAPDGR010000482">
    <property type="protein sequence ID" value="KAJ2989871.1"/>
    <property type="molecule type" value="Genomic_DNA"/>
</dbReference>
<dbReference type="Proteomes" id="UP001143856">
    <property type="component" value="Unassembled WGS sequence"/>
</dbReference>
<organism evidence="1 2">
    <name type="scientific">Xylaria curta</name>
    <dbReference type="NCBI Taxonomy" id="42375"/>
    <lineage>
        <taxon>Eukaryota</taxon>
        <taxon>Fungi</taxon>
        <taxon>Dikarya</taxon>
        <taxon>Ascomycota</taxon>
        <taxon>Pezizomycotina</taxon>
        <taxon>Sordariomycetes</taxon>
        <taxon>Xylariomycetidae</taxon>
        <taxon>Xylariales</taxon>
        <taxon>Xylariaceae</taxon>
        <taxon>Xylaria</taxon>
    </lineage>
</organism>